<evidence type="ECO:0000256" key="7">
    <source>
        <dbReference type="SAM" id="MobiDB-lite"/>
    </source>
</evidence>
<dbReference type="PANTHER" id="PTHR13748">
    <property type="entry name" value="COBW-RELATED"/>
    <property type="match status" value="1"/>
</dbReference>
<comment type="catalytic activity">
    <reaction evidence="6">
        <text>GTP + H2O = GDP + phosphate + H(+)</text>
        <dbReference type="Rhea" id="RHEA:19669"/>
        <dbReference type="ChEBI" id="CHEBI:15377"/>
        <dbReference type="ChEBI" id="CHEBI:15378"/>
        <dbReference type="ChEBI" id="CHEBI:37565"/>
        <dbReference type="ChEBI" id="CHEBI:43474"/>
        <dbReference type="ChEBI" id="CHEBI:58189"/>
    </reaction>
    <physiologicalReaction direction="left-to-right" evidence="6">
        <dbReference type="Rhea" id="RHEA:19670"/>
    </physiologicalReaction>
</comment>
<comment type="function">
    <text evidence="5">Zinc chaperone that directly transfers zinc cofactor to target proteins, thereby activating them. Zinc is transferred from the CXCC motif in the GTPase domain to the zinc binding site in target proteins in a process requiring GTP hydrolysis.</text>
</comment>
<reference evidence="9" key="1">
    <citation type="submission" date="2016-01" db="EMBL/GenBank/DDBJ databases">
        <authorList>
            <person name="Peeters C."/>
        </authorList>
    </citation>
    <scope>NUCLEOTIDE SEQUENCE [LARGE SCALE GENOMIC DNA]</scope>
    <source>
        <strain evidence="9">LMG 22940</strain>
    </source>
</reference>
<dbReference type="InterPro" id="IPR027417">
    <property type="entry name" value="P-loop_NTPase"/>
</dbReference>
<protein>
    <submittedName>
        <fullName evidence="9">Cobalamin synthesis protein P47K</fullName>
    </submittedName>
</protein>
<evidence type="ECO:0000313" key="10">
    <source>
        <dbReference type="Proteomes" id="UP000054770"/>
    </source>
</evidence>
<evidence type="ECO:0000256" key="6">
    <source>
        <dbReference type="ARBA" id="ARBA00049117"/>
    </source>
</evidence>
<name>A0A158KBF5_9BURK</name>
<keyword evidence="1" id="KW-0547">Nucleotide-binding</keyword>
<feature type="domain" description="CobW C-terminal" evidence="8">
    <location>
        <begin position="252"/>
        <end position="345"/>
    </location>
</feature>
<dbReference type="Gene3D" id="3.30.1220.10">
    <property type="entry name" value="CobW-like, C-terminal domain"/>
    <property type="match status" value="1"/>
</dbReference>
<evidence type="ECO:0000313" key="9">
    <source>
        <dbReference type="EMBL" id="SAL78417.1"/>
    </source>
</evidence>
<dbReference type="InterPro" id="IPR036627">
    <property type="entry name" value="CobW-likC_sf"/>
</dbReference>
<evidence type="ECO:0000256" key="1">
    <source>
        <dbReference type="ARBA" id="ARBA00022741"/>
    </source>
</evidence>
<dbReference type="PANTHER" id="PTHR13748:SF62">
    <property type="entry name" value="COBW DOMAIN-CONTAINING PROTEIN"/>
    <property type="match status" value="1"/>
</dbReference>
<feature type="region of interest" description="Disordered" evidence="7">
    <location>
        <begin position="228"/>
        <end position="251"/>
    </location>
</feature>
<evidence type="ECO:0000256" key="3">
    <source>
        <dbReference type="ARBA" id="ARBA00023186"/>
    </source>
</evidence>
<dbReference type="Proteomes" id="UP000054770">
    <property type="component" value="Unassembled WGS sequence"/>
</dbReference>
<dbReference type="AlphaFoldDB" id="A0A158KBF5"/>
<organism evidence="9 10">
    <name type="scientific">Caballeronia choica</name>
    <dbReference type="NCBI Taxonomy" id="326476"/>
    <lineage>
        <taxon>Bacteria</taxon>
        <taxon>Pseudomonadati</taxon>
        <taxon>Pseudomonadota</taxon>
        <taxon>Betaproteobacteria</taxon>
        <taxon>Burkholderiales</taxon>
        <taxon>Burkholderiaceae</taxon>
        <taxon>Caballeronia</taxon>
    </lineage>
</organism>
<comment type="similarity">
    <text evidence="4">Belongs to the SIMIBI class G3E GTPase family. ZNG1 subfamily.</text>
</comment>
<dbReference type="SMART" id="SM00833">
    <property type="entry name" value="CobW_C"/>
    <property type="match status" value="1"/>
</dbReference>
<accession>A0A158KBF5</accession>
<dbReference type="InterPro" id="IPR051316">
    <property type="entry name" value="Zinc-reg_GTPase_activator"/>
</dbReference>
<dbReference type="GO" id="GO:0016787">
    <property type="term" value="F:hydrolase activity"/>
    <property type="evidence" value="ECO:0007669"/>
    <property type="project" value="UniProtKB-KW"/>
</dbReference>
<dbReference type="SUPFAM" id="SSF52540">
    <property type="entry name" value="P-loop containing nucleoside triphosphate hydrolases"/>
    <property type="match status" value="1"/>
</dbReference>
<gene>
    <name evidence="9" type="ORF">AWB68_05414</name>
</gene>
<evidence type="ECO:0000256" key="2">
    <source>
        <dbReference type="ARBA" id="ARBA00022801"/>
    </source>
</evidence>
<dbReference type="GO" id="GO:0000166">
    <property type="term" value="F:nucleotide binding"/>
    <property type="evidence" value="ECO:0007669"/>
    <property type="project" value="UniProtKB-KW"/>
</dbReference>
<keyword evidence="10" id="KW-1185">Reference proteome</keyword>
<feature type="compositionally biased region" description="Basic and acidic residues" evidence="7">
    <location>
        <begin position="229"/>
        <end position="251"/>
    </location>
</feature>
<dbReference type="Gene3D" id="3.40.50.300">
    <property type="entry name" value="P-loop containing nucleotide triphosphate hydrolases"/>
    <property type="match status" value="1"/>
</dbReference>
<dbReference type="CDD" id="cd03112">
    <property type="entry name" value="CobW-like"/>
    <property type="match status" value="1"/>
</dbReference>
<sequence length="351" mass="38931">MTHIHTTHNAFEKIPVTVLTGFLGAGKTTLLNYILREKHGHKIAVIENEFGEVGIDGGLVLESTEEIYEMTNGCVCCVGAVREDLVRIVRMLVERPERLDHIIVETSGLADPYPVAQTFFIDDPIAQRVTLDAVVTTVDSKHIAAHLDDLVLDGRDNQAVDQIVCADRILINKVDLVTSQEIATLTERLRGLNATAEIVESSYAQIDLRKILGVGASEFAQQLVEADDDHDHDHHHDHQADEHADHQHDESVSSVGIEIDADIDLDALQEWLGELRQSDATNLFRMKGIVAVRGERHRYVLQGVHDIIELRAAQAWGSEPRSSRIVFIGRELNRAALTERFHACLAVPVAA</sequence>
<dbReference type="GO" id="GO:0005737">
    <property type="term" value="C:cytoplasm"/>
    <property type="evidence" value="ECO:0007669"/>
    <property type="project" value="TreeGrafter"/>
</dbReference>
<evidence type="ECO:0000256" key="4">
    <source>
        <dbReference type="ARBA" id="ARBA00034320"/>
    </source>
</evidence>
<evidence type="ECO:0000259" key="8">
    <source>
        <dbReference type="SMART" id="SM00833"/>
    </source>
</evidence>
<dbReference type="Pfam" id="PF02492">
    <property type="entry name" value="cobW"/>
    <property type="match status" value="1"/>
</dbReference>
<dbReference type="InterPro" id="IPR003495">
    <property type="entry name" value="CobW/HypB/UreG_nucleotide-bd"/>
</dbReference>
<dbReference type="OrthoDB" id="9808822at2"/>
<dbReference type="EMBL" id="FCON02000078">
    <property type="protein sequence ID" value="SAL78417.1"/>
    <property type="molecule type" value="Genomic_DNA"/>
</dbReference>
<comment type="caution">
    <text evidence="9">The sequence shown here is derived from an EMBL/GenBank/DDBJ whole genome shotgun (WGS) entry which is preliminary data.</text>
</comment>
<dbReference type="RefSeq" id="WP_087647451.1">
    <property type="nucleotide sequence ID" value="NZ_FCON02000078.1"/>
</dbReference>
<evidence type="ECO:0000256" key="5">
    <source>
        <dbReference type="ARBA" id="ARBA00045658"/>
    </source>
</evidence>
<dbReference type="SUPFAM" id="SSF90002">
    <property type="entry name" value="Hypothetical protein YjiA, C-terminal domain"/>
    <property type="match status" value="1"/>
</dbReference>
<keyword evidence="3" id="KW-0143">Chaperone</keyword>
<dbReference type="InterPro" id="IPR011629">
    <property type="entry name" value="CobW-like_C"/>
</dbReference>
<dbReference type="Pfam" id="PF07683">
    <property type="entry name" value="CobW_C"/>
    <property type="match status" value="1"/>
</dbReference>
<proteinExistence type="inferred from homology"/>
<keyword evidence="2" id="KW-0378">Hydrolase</keyword>